<evidence type="ECO:0000256" key="2">
    <source>
        <dbReference type="ARBA" id="ARBA00022490"/>
    </source>
</evidence>
<keyword evidence="5" id="KW-0966">Cell projection</keyword>
<proteinExistence type="predicted"/>
<evidence type="ECO:0000313" key="6">
    <source>
        <dbReference type="EMBL" id="KAJ3259869.1"/>
    </source>
</evidence>
<dbReference type="Pfam" id="PF07162">
    <property type="entry name" value="B9-C2"/>
    <property type="match status" value="1"/>
</dbReference>
<evidence type="ECO:0000256" key="4">
    <source>
        <dbReference type="ARBA" id="ARBA00023212"/>
    </source>
</evidence>
<gene>
    <name evidence="6" type="primary">MKS1</name>
    <name evidence="6" type="ORF">HK103_001760</name>
</gene>
<protein>
    <submittedName>
        <fullName evidence="6">Pleiotropic negative transcriptional regulator</fullName>
    </submittedName>
</protein>
<dbReference type="GO" id="GO:0060271">
    <property type="term" value="P:cilium assembly"/>
    <property type="evidence" value="ECO:0007669"/>
    <property type="project" value="TreeGrafter"/>
</dbReference>
<accession>A0AAD5ULV0</accession>
<dbReference type="InterPro" id="IPR010796">
    <property type="entry name" value="C2_B9-type_dom"/>
</dbReference>
<dbReference type="GO" id="GO:0036038">
    <property type="term" value="C:MKS complex"/>
    <property type="evidence" value="ECO:0007669"/>
    <property type="project" value="TreeGrafter"/>
</dbReference>
<name>A0AAD5ULV0_9FUNG</name>
<evidence type="ECO:0000256" key="3">
    <source>
        <dbReference type="ARBA" id="ARBA00022794"/>
    </source>
</evidence>
<reference evidence="6" key="1">
    <citation type="submission" date="2020-05" db="EMBL/GenBank/DDBJ databases">
        <title>Phylogenomic resolution of chytrid fungi.</title>
        <authorList>
            <person name="Stajich J.E."/>
            <person name="Amses K."/>
            <person name="Simmons R."/>
            <person name="Seto K."/>
            <person name="Myers J."/>
            <person name="Bonds A."/>
            <person name="Quandt C.A."/>
            <person name="Barry K."/>
            <person name="Liu P."/>
            <person name="Grigoriev I."/>
            <person name="Longcore J.E."/>
            <person name="James T.Y."/>
        </authorList>
    </citation>
    <scope>NUCLEOTIDE SEQUENCE</scope>
    <source>
        <strain evidence="6">PLAUS21</strain>
    </source>
</reference>
<keyword evidence="4" id="KW-0206">Cytoskeleton</keyword>
<dbReference type="PANTHER" id="PTHR12968:SF4">
    <property type="entry name" value="TECTONIC-LIKE COMPLEX MEMBER MKS1"/>
    <property type="match status" value="1"/>
</dbReference>
<keyword evidence="2" id="KW-0963">Cytoplasm</keyword>
<dbReference type="AlphaFoldDB" id="A0AAD5ULV0"/>
<comment type="subcellular location">
    <subcellularLocation>
        <location evidence="1">Cytoplasm</location>
        <location evidence="1">Cytoskeleton</location>
        <location evidence="1">Cilium basal body</location>
    </subcellularLocation>
</comment>
<keyword evidence="3" id="KW-0970">Cilium biogenesis/degradation</keyword>
<dbReference type="PANTHER" id="PTHR12968">
    <property type="entry name" value="B9 DOMAIN-CONTAINING"/>
    <property type="match status" value="1"/>
</dbReference>
<comment type="caution">
    <text evidence="6">The sequence shown here is derived from an EMBL/GenBank/DDBJ whole genome shotgun (WGS) entry which is preliminary data.</text>
</comment>
<evidence type="ECO:0000256" key="5">
    <source>
        <dbReference type="ARBA" id="ARBA00023273"/>
    </source>
</evidence>
<dbReference type="PROSITE" id="PS51381">
    <property type="entry name" value="C2_B9"/>
    <property type="match status" value="1"/>
</dbReference>
<organism evidence="6 7">
    <name type="scientific">Boothiomyces macroporosus</name>
    <dbReference type="NCBI Taxonomy" id="261099"/>
    <lineage>
        <taxon>Eukaryota</taxon>
        <taxon>Fungi</taxon>
        <taxon>Fungi incertae sedis</taxon>
        <taxon>Chytridiomycota</taxon>
        <taxon>Chytridiomycota incertae sedis</taxon>
        <taxon>Chytridiomycetes</taxon>
        <taxon>Rhizophydiales</taxon>
        <taxon>Terramycetaceae</taxon>
        <taxon>Boothiomyces</taxon>
    </lineage>
</organism>
<dbReference type="Proteomes" id="UP001210925">
    <property type="component" value="Unassembled WGS sequence"/>
</dbReference>
<keyword evidence="7" id="KW-1185">Reference proteome</keyword>
<evidence type="ECO:0000313" key="7">
    <source>
        <dbReference type="Proteomes" id="UP001210925"/>
    </source>
</evidence>
<evidence type="ECO:0000256" key="1">
    <source>
        <dbReference type="ARBA" id="ARBA00004120"/>
    </source>
</evidence>
<sequence>MEHQRIYHRTLDRIENLVVGIKLYKKAEELELIDQVRIKWQTPRIVSDEDNSTEKEAVISVLLDNDIKTEPESELLKINPHSGMAERLLEPIHHVLNISENNDNIGVPWETKRWHQPSIKGIYSEMQFHANITNSDFDLYDTEAIQVLLLRVQYFGNGNFVMTPDFNIGQKFKVKETNYQYVITNESEKIKDKDEQIEKLIFTEFYKRLQISRSSTLVDLEFESLESQTRLVYNCELSIAKGFQSANIYIHYIIELPKECKNESKIPEGYTQTVCSTVDEETVWNFNVPIQISYTTTTLETPVIYFKVVGIDYMDRQNIQGYGYLEFANRPGKSSFEIHTWKPLSNYQSKMKTYFLGGSPQLQQLEYLTKETKNRYGFQTESSGYFAFQYNCIIQEKGSAEIQIAKVEKKTGVSDALHRAKLRLDTLRQFTKAEPKG</sequence>
<dbReference type="EMBL" id="JADGKB010000015">
    <property type="protein sequence ID" value="KAJ3259869.1"/>
    <property type="molecule type" value="Genomic_DNA"/>
</dbReference>